<evidence type="ECO:0000256" key="1">
    <source>
        <dbReference type="SAM" id="MobiDB-lite"/>
    </source>
</evidence>
<feature type="region of interest" description="Disordered" evidence="1">
    <location>
        <begin position="97"/>
        <end position="121"/>
    </location>
</feature>
<feature type="compositionally biased region" description="Basic and acidic residues" evidence="1">
    <location>
        <begin position="97"/>
        <end position="113"/>
    </location>
</feature>
<gene>
    <name evidence="2" type="ORF">SDC9_133457</name>
</gene>
<accession>A0A645DBB7</accession>
<sequence length="121" mass="13336">MGVDVIAVVDRIGVRIGAFRCHGMPVRRIRWTIHGSAGQIIAVDQQIAPRIISRALHIQTAWNQIVLIVSLVKAGPQSKLSEVGGAIGCAGALSRPVERRKQDRGQNRDDGNHYQKFYQSE</sequence>
<evidence type="ECO:0000313" key="2">
    <source>
        <dbReference type="EMBL" id="MPM86368.1"/>
    </source>
</evidence>
<comment type="caution">
    <text evidence="2">The sequence shown here is derived from an EMBL/GenBank/DDBJ whole genome shotgun (WGS) entry which is preliminary data.</text>
</comment>
<protein>
    <submittedName>
        <fullName evidence="2">Uncharacterized protein</fullName>
    </submittedName>
</protein>
<organism evidence="2">
    <name type="scientific">bioreactor metagenome</name>
    <dbReference type="NCBI Taxonomy" id="1076179"/>
    <lineage>
        <taxon>unclassified sequences</taxon>
        <taxon>metagenomes</taxon>
        <taxon>ecological metagenomes</taxon>
    </lineage>
</organism>
<reference evidence="2" key="1">
    <citation type="submission" date="2019-08" db="EMBL/GenBank/DDBJ databases">
        <authorList>
            <person name="Kucharzyk K."/>
            <person name="Murdoch R.W."/>
            <person name="Higgins S."/>
            <person name="Loffler F."/>
        </authorList>
    </citation>
    <scope>NUCLEOTIDE SEQUENCE</scope>
</reference>
<proteinExistence type="predicted"/>
<dbReference type="EMBL" id="VSSQ01034426">
    <property type="protein sequence ID" value="MPM86368.1"/>
    <property type="molecule type" value="Genomic_DNA"/>
</dbReference>
<dbReference type="AlphaFoldDB" id="A0A645DBB7"/>
<name>A0A645DBB7_9ZZZZ</name>